<keyword evidence="1" id="KW-0472">Membrane</keyword>
<evidence type="ECO:0000256" key="1">
    <source>
        <dbReference type="SAM" id="Phobius"/>
    </source>
</evidence>
<keyword evidence="1" id="KW-0812">Transmembrane</keyword>
<reference evidence="2" key="2">
    <citation type="submission" date="2020-05" db="UniProtKB">
        <authorList>
            <consortium name="EnsemblMetazoa"/>
        </authorList>
    </citation>
    <scope>IDENTIFICATION</scope>
    <source>
        <strain evidence="2">IAEA</strain>
    </source>
</reference>
<evidence type="ECO:0000313" key="2">
    <source>
        <dbReference type="EnsemblMetazoa" id="GPPI018604-PA"/>
    </source>
</evidence>
<reference evidence="3" key="1">
    <citation type="submission" date="2015-01" db="EMBL/GenBank/DDBJ databases">
        <authorList>
            <person name="Aksoy S."/>
            <person name="Warren W."/>
            <person name="Wilson R.K."/>
        </authorList>
    </citation>
    <scope>NUCLEOTIDE SEQUENCE [LARGE SCALE GENOMIC DNA]</scope>
    <source>
        <strain evidence="3">IAEA</strain>
    </source>
</reference>
<feature type="transmembrane region" description="Helical" evidence="1">
    <location>
        <begin position="20"/>
        <end position="38"/>
    </location>
</feature>
<dbReference type="AlphaFoldDB" id="A0A1B0B4K5"/>
<dbReference type="EnsemblMetazoa" id="GPPI018604-RA">
    <property type="protein sequence ID" value="GPPI018604-PA"/>
    <property type="gene ID" value="GPPI018604"/>
</dbReference>
<dbReference type="Proteomes" id="UP000092460">
    <property type="component" value="Unassembled WGS sequence"/>
</dbReference>
<name>A0A1B0B4K5_9MUSC</name>
<organism evidence="2 3">
    <name type="scientific">Glossina palpalis gambiensis</name>
    <dbReference type="NCBI Taxonomy" id="67801"/>
    <lineage>
        <taxon>Eukaryota</taxon>
        <taxon>Metazoa</taxon>
        <taxon>Ecdysozoa</taxon>
        <taxon>Arthropoda</taxon>
        <taxon>Hexapoda</taxon>
        <taxon>Insecta</taxon>
        <taxon>Pterygota</taxon>
        <taxon>Neoptera</taxon>
        <taxon>Endopterygota</taxon>
        <taxon>Diptera</taxon>
        <taxon>Brachycera</taxon>
        <taxon>Muscomorpha</taxon>
        <taxon>Hippoboscoidea</taxon>
        <taxon>Glossinidae</taxon>
        <taxon>Glossina</taxon>
    </lineage>
</organism>
<keyword evidence="1" id="KW-1133">Transmembrane helix</keyword>
<dbReference type="VEuPathDB" id="VectorBase:GPPI018604"/>
<proteinExistence type="predicted"/>
<sequence>MDADESLRAVKSLHIFKKHFLVSTVAYLFILLSTFAVFDDDPETDGPPTIKPFPRKSRSCGESTGGACNCGGGEAVAAAPAAAAAAAALFNTLANVF</sequence>
<dbReference type="EMBL" id="JXJN01008345">
    <property type="status" value="NOT_ANNOTATED_CDS"/>
    <property type="molecule type" value="Genomic_DNA"/>
</dbReference>
<protein>
    <submittedName>
        <fullName evidence="2">Uncharacterized protein</fullName>
    </submittedName>
</protein>
<accession>A0A1B0B4K5</accession>
<keyword evidence="3" id="KW-1185">Reference proteome</keyword>
<evidence type="ECO:0000313" key="3">
    <source>
        <dbReference type="Proteomes" id="UP000092460"/>
    </source>
</evidence>